<evidence type="ECO:0000313" key="2">
    <source>
        <dbReference type="Proteomes" id="UP000184749"/>
    </source>
</evidence>
<evidence type="ECO:0000313" key="1">
    <source>
        <dbReference type="EMBL" id="APO70838.1"/>
    </source>
</evidence>
<dbReference type="EMBL" id="CP017105">
    <property type="protein sequence ID" value="APO70838.1"/>
    <property type="molecule type" value="Genomic_DNA"/>
</dbReference>
<sequence>MTEAKIKILRLTRGRRYVVAVQNKAGEIEPHPFWEAQALAAAGIPAERGTPFQPKYSARFLASSTPRQCCLYASG</sequence>
<organism evidence="1 2">
    <name type="scientific">Rhizobium gallicum</name>
    <dbReference type="NCBI Taxonomy" id="56730"/>
    <lineage>
        <taxon>Bacteria</taxon>
        <taxon>Pseudomonadati</taxon>
        <taxon>Pseudomonadota</taxon>
        <taxon>Alphaproteobacteria</taxon>
        <taxon>Hyphomicrobiales</taxon>
        <taxon>Rhizobiaceae</taxon>
        <taxon>Rhizobium/Agrobacterium group</taxon>
        <taxon>Rhizobium</taxon>
    </lineage>
</organism>
<dbReference type="Proteomes" id="UP000184749">
    <property type="component" value="Plasmid pRgalIE4872d"/>
</dbReference>
<accession>A0A1L5NSI2</accession>
<dbReference type="AlphaFoldDB" id="A0A1L5NSI2"/>
<proteinExistence type="predicted"/>
<reference evidence="1 2" key="1">
    <citation type="submission" date="2016-09" db="EMBL/GenBank/DDBJ databases">
        <title>The complete genome sequences of Rhizobium gallicum, symbiovars gallicum and phaseoli, symbionts associated to common bean (Phaseolus vulgaris).</title>
        <authorList>
            <person name="Bustos P."/>
            <person name="Santamaria R.I."/>
            <person name="Perez-Carrascal O.M."/>
            <person name="Juarez S."/>
            <person name="Lozano L."/>
            <person name="Martinez-Flores I."/>
            <person name="Martinez-Romero E."/>
            <person name="Cevallos M."/>
            <person name="Romero D."/>
            <person name="Davila G."/>
            <person name="Gonzalez V."/>
        </authorList>
    </citation>
    <scope>NUCLEOTIDE SEQUENCE [LARGE SCALE GENOMIC DNA]</scope>
    <source>
        <strain evidence="1 2">IE4872</strain>
        <plasmid evidence="2">prgalie4872d</plasmid>
    </source>
</reference>
<protein>
    <submittedName>
        <fullName evidence="1">Uncharacterized protein</fullName>
    </submittedName>
</protein>
<gene>
    <name evidence="1" type="ORF">IE4872_PD00303</name>
</gene>
<name>A0A1L5NSI2_9HYPH</name>
<geneLocation type="plasmid" evidence="2">
    <name>prgalie4872d</name>
</geneLocation>
<keyword evidence="1" id="KW-0614">Plasmid</keyword>